<sequence length="367" mass="41776">MFFNPFPHAIGLDIGDLTIKMVQLDNISRRKNHPSFRLVNARSTQLPHGLIVNGELEKPEAVRKYLLHLLEKRGDRKDKYYKSPWVVASIPDRYGFIKLIQLEKEPEDIIDEDIIIASQKHVPFQENDYYLDWQIVPSHNHGTEYTNVLLASIPKNIANMYTYLLESVGLIVVALELGALSTVRTMITANKHYDSEGRGILRLGSTESTLTVYDHDHVQFSKSLNYSGEVLTAAIAQNLHITYEEAEMKKKAYGLEYTKNKVWPILAEQTDKLIVEIEQILDFYYTHFPFTNKITKIVMCGGGSTLKNLDKALTAKLKIETKTGDVWKNLSPSKPINMDTEKSLRFAKAIGLALRAAGNPFFDNNYI</sequence>
<evidence type="ECO:0000313" key="1">
    <source>
        <dbReference type="EMBL" id="OGH83808.1"/>
    </source>
</evidence>
<evidence type="ECO:0000313" key="2">
    <source>
        <dbReference type="Proteomes" id="UP000176300"/>
    </source>
</evidence>
<dbReference type="AlphaFoldDB" id="A0A1F6NJ02"/>
<organism evidence="1 2">
    <name type="scientific">Candidatus Magasanikbacteria bacterium RIFOXYB1_FULL_40_15</name>
    <dbReference type="NCBI Taxonomy" id="1798697"/>
    <lineage>
        <taxon>Bacteria</taxon>
        <taxon>Candidatus Magasanikiibacteriota</taxon>
    </lineage>
</organism>
<proteinExistence type="predicted"/>
<dbReference type="CDD" id="cd24049">
    <property type="entry name" value="ASKHA_NBD_PilM"/>
    <property type="match status" value="1"/>
</dbReference>
<protein>
    <recommendedName>
        <fullName evidence="3">SHS2 domain-containing protein</fullName>
    </recommendedName>
</protein>
<dbReference type="EMBL" id="MFQS01000011">
    <property type="protein sequence ID" value="OGH83808.1"/>
    <property type="molecule type" value="Genomic_DNA"/>
</dbReference>
<dbReference type="PANTHER" id="PTHR32432:SF3">
    <property type="entry name" value="ETHANOLAMINE UTILIZATION PROTEIN EUTJ"/>
    <property type="match status" value="1"/>
</dbReference>
<dbReference type="SUPFAM" id="SSF53067">
    <property type="entry name" value="Actin-like ATPase domain"/>
    <property type="match status" value="1"/>
</dbReference>
<reference evidence="1 2" key="1">
    <citation type="journal article" date="2016" name="Nat. Commun.">
        <title>Thousands of microbial genomes shed light on interconnected biogeochemical processes in an aquifer system.</title>
        <authorList>
            <person name="Anantharaman K."/>
            <person name="Brown C.T."/>
            <person name="Hug L.A."/>
            <person name="Sharon I."/>
            <person name="Castelle C.J."/>
            <person name="Probst A.J."/>
            <person name="Thomas B.C."/>
            <person name="Singh A."/>
            <person name="Wilkins M.J."/>
            <person name="Karaoz U."/>
            <person name="Brodie E.L."/>
            <person name="Williams K.H."/>
            <person name="Hubbard S.S."/>
            <person name="Banfield J.F."/>
        </authorList>
    </citation>
    <scope>NUCLEOTIDE SEQUENCE [LARGE SCALE GENOMIC DNA]</scope>
</reference>
<dbReference type="Gene3D" id="3.30.1490.300">
    <property type="match status" value="1"/>
</dbReference>
<dbReference type="InterPro" id="IPR043129">
    <property type="entry name" value="ATPase_NBD"/>
</dbReference>
<dbReference type="PIRSF" id="PIRSF019169">
    <property type="entry name" value="PilM"/>
    <property type="match status" value="1"/>
</dbReference>
<dbReference type="STRING" id="1798697.A2373_03585"/>
<dbReference type="Proteomes" id="UP000176300">
    <property type="component" value="Unassembled WGS sequence"/>
</dbReference>
<name>A0A1F6NJ02_9BACT</name>
<comment type="caution">
    <text evidence="1">The sequence shown here is derived from an EMBL/GenBank/DDBJ whole genome shotgun (WGS) entry which is preliminary data.</text>
</comment>
<dbReference type="InterPro" id="IPR050696">
    <property type="entry name" value="FtsA/MreB"/>
</dbReference>
<dbReference type="InterPro" id="IPR005883">
    <property type="entry name" value="PilM"/>
</dbReference>
<dbReference type="PANTHER" id="PTHR32432">
    <property type="entry name" value="CELL DIVISION PROTEIN FTSA-RELATED"/>
    <property type="match status" value="1"/>
</dbReference>
<dbReference type="Pfam" id="PF11104">
    <property type="entry name" value="PilM_2"/>
    <property type="match status" value="1"/>
</dbReference>
<gene>
    <name evidence="1" type="ORF">A2373_03585</name>
</gene>
<dbReference type="Gene3D" id="3.30.420.40">
    <property type="match status" value="2"/>
</dbReference>
<evidence type="ECO:0008006" key="3">
    <source>
        <dbReference type="Google" id="ProtNLM"/>
    </source>
</evidence>
<accession>A0A1F6NJ02</accession>